<dbReference type="Proteomes" id="UP000010878">
    <property type="component" value="Plasmid 2"/>
</dbReference>
<protein>
    <submittedName>
        <fullName evidence="1">Uncharacterized protein</fullName>
    </submittedName>
</protein>
<accession>L0K3W2</accession>
<name>L0K3W2_9EURY</name>
<dbReference type="OrthoDB" id="236836at2157"/>
<gene>
    <name evidence="1" type="ORF">Natoc_4280</name>
</gene>
<dbReference type="AlphaFoldDB" id="L0K3W2"/>
<keyword evidence="1" id="KW-0614">Plasmid</keyword>
<dbReference type="EMBL" id="CP003931">
    <property type="protein sequence ID" value="AGB39972.1"/>
    <property type="molecule type" value="Genomic_DNA"/>
</dbReference>
<dbReference type="HOGENOM" id="CLU_798366_0_0_2"/>
<organism evidence="1 2">
    <name type="scientific">Natronococcus occultus SP4</name>
    <dbReference type="NCBI Taxonomy" id="694430"/>
    <lineage>
        <taxon>Archaea</taxon>
        <taxon>Methanobacteriati</taxon>
        <taxon>Methanobacteriota</taxon>
        <taxon>Stenosarchaea group</taxon>
        <taxon>Halobacteria</taxon>
        <taxon>Halobacteriales</taxon>
        <taxon>Natrialbaceae</taxon>
        <taxon>Natronococcus</taxon>
    </lineage>
</organism>
<evidence type="ECO:0000313" key="1">
    <source>
        <dbReference type="EMBL" id="AGB39972.1"/>
    </source>
</evidence>
<keyword evidence="2" id="KW-1185">Reference proteome</keyword>
<dbReference type="KEGG" id="nou:Natoc_4280"/>
<dbReference type="PROSITE" id="PS51257">
    <property type="entry name" value="PROKAR_LIPOPROTEIN"/>
    <property type="match status" value="1"/>
</dbReference>
<geneLocation type="plasmid" evidence="1">
    <name>2</name>
</geneLocation>
<proteinExistence type="predicted"/>
<reference evidence="1 2" key="1">
    <citation type="submission" date="2012-11" db="EMBL/GenBank/DDBJ databases">
        <title>FINISHED of Natronococcus occultus SP4, DSM 3396.</title>
        <authorList>
            <consortium name="DOE Joint Genome Institute"/>
            <person name="Eisen J."/>
            <person name="Huntemann M."/>
            <person name="Wei C.-L."/>
            <person name="Han J."/>
            <person name="Detter J.C."/>
            <person name="Han C."/>
            <person name="Tapia R."/>
            <person name="Chen A."/>
            <person name="Kyrpides N."/>
            <person name="Mavromatis K."/>
            <person name="Markowitz V."/>
            <person name="Szeto E."/>
            <person name="Ivanova N."/>
            <person name="Mikhailova N."/>
            <person name="Ovchinnikova G."/>
            <person name="Pagani I."/>
            <person name="Pati A."/>
            <person name="Goodwin L."/>
            <person name="Nordberg H.P."/>
            <person name="Cantor M.N."/>
            <person name="Hua S.X."/>
            <person name="Woyke T."/>
            <person name="Eisen J."/>
            <person name="Klenk H.-P."/>
            <person name="Klenk H.-P."/>
        </authorList>
    </citation>
    <scope>NUCLEOTIDE SEQUENCE [LARGE SCALE GENOMIC DNA]</scope>
    <source>
        <strain evidence="1 2">SP4</strain>
        <plasmid evidence="2">Plasmid 2</plasmid>
    </source>
</reference>
<dbReference type="RefSeq" id="WP_015323403.1">
    <property type="nucleotide sequence ID" value="NC_019976.1"/>
</dbReference>
<evidence type="ECO:0000313" key="2">
    <source>
        <dbReference type="Proteomes" id="UP000010878"/>
    </source>
</evidence>
<dbReference type="GeneID" id="14406006"/>
<sequence length="353" mass="38627">MKRRQFVTTSLVAAGTATVAGCFSGDEDGESFPSYETPRYGDWVPAERHGGETGVFFTHVDWETLDGLDDEDDPDEDEDAEELVEEVPILGLPLYGAVLSPFAMFGIMFYPFADDVLPDDGEEVEGVTASAMTWTDDVVVFHGEFDPDVFAADYAEEFDESDEQDGFTLYVGTEGFAEGLAYAVSEETLVVGMQPGEDDDYESADLVSAALDRTLDGTDRVIDADDGRWLYETTGEAAMAYGVWGTDDFSTALEADDEIDAEDDAEPEADPDVDANPVFDDVESLVNTLVFDAEDGEVTEMEARFSALYPADETPSEDDVREHLIGEEEEVPHEVVIEDERVHASATFDDTPS</sequence>